<dbReference type="InterPro" id="IPR002081">
    <property type="entry name" value="Cryptochrome/DNA_photolyase_1"/>
</dbReference>
<dbReference type="PROSITE" id="PS51645">
    <property type="entry name" value="PHR_CRY_ALPHA_BETA"/>
    <property type="match status" value="1"/>
</dbReference>
<evidence type="ECO:0000313" key="7">
    <source>
        <dbReference type="EMBL" id="MDI9865241.1"/>
    </source>
</evidence>
<evidence type="ECO:0000256" key="5">
    <source>
        <dbReference type="RuleBase" id="RU004182"/>
    </source>
</evidence>
<dbReference type="EC" id="4.1.99.3" evidence="7"/>
<dbReference type="Gene3D" id="3.40.50.620">
    <property type="entry name" value="HUPs"/>
    <property type="match status" value="1"/>
</dbReference>
<dbReference type="InterPro" id="IPR006050">
    <property type="entry name" value="DNA_photolyase_N"/>
</dbReference>
<dbReference type="InterPro" id="IPR036134">
    <property type="entry name" value="Crypto/Photolyase_FAD-like_sf"/>
</dbReference>
<keyword evidence="7" id="KW-0456">Lyase</keyword>
<reference evidence="7 8" key="1">
    <citation type="submission" date="2023-05" db="EMBL/GenBank/DDBJ databases">
        <title>Novel species of genus Flectobacillus isolated from stream in China.</title>
        <authorList>
            <person name="Lu H."/>
        </authorList>
    </citation>
    <scope>NUCLEOTIDE SEQUENCE [LARGE SCALE GENOMIC DNA]</scope>
    <source>
        <strain evidence="7 8">DC10W</strain>
    </source>
</reference>
<keyword evidence="8" id="KW-1185">Reference proteome</keyword>
<dbReference type="PRINTS" id="PR00147">
    <property type="entry name" value="DNAPHOTLYASE"/>
</dbReference>
<dbReference type="Pfam" id="PF03441">
    <property type="entry name" value="FAD_binding_7"/>
    <property type="match status" value="1"/>
</dbReference>
<dbReference type="RefSeq" id="WP_283370273.1">
    <property type="nucleotide sequence ID" value="NZ_JASHID010000008.1"/>
</dbReference>
<name>A0ABT6YQ05_9BACT</name>
<dbReference type="Gene3D" id="1.10.579.10">
    <property type="entry name" value="DNA Cyclobutane Dipyrimidine Photolyase, subunit A, domain 3"/>
    <property type="match status" value="1"/>
</dbReference>
<comment type="cofactor">
    <cofactor evidence="2">
        <name>FAD</name>
        <dbReference type="ChEBI" id="CHEBI:57692"/>
    </cofactor>
</comment>
<dbReference type="InterPro" id="IPR036155">
    <property type="entry name" value="Crypto/Photolyase_N_sf"/>
</dbReference>
<accession>A0ABT6YQ05</accession>
<dbReference type="GO" id="GO:0003904">
    <property type="term" value="F:deoxyribodipyrimidine photo-lyase activity"/>
    <property type="evidence" value="ECO:0007669"/>
    <property type="project" value="UniProtKB-EC"/>
</dbReference>
<evidence type="ECO:0000313" key="8">
    <source>
        <dbReference type="Proteomes" id="UP001236569"/>
    </source>
</evidence>
<evidence type="ECO:0000256" key="4">
    <source>
        <dbReference type="ARBA" id="ARBA00022827"/>
    </source>
</evidence>
<organism evidence="7 8">
    <name type="scientific">Flectobacillus longus</name>
    <dbReference type="NCBI Taxonomy" id="2984207"/>
    <lineage>
        <taxon>Bacteria</taxon>
        <taxon>Pseudomonadati</taxon>
        <taxon>Bacteroidota</taxon>
        <taxon>Cytophagia</taxon>
        <taxon>Cytophagales</taxon>
        <taxon>Flectobacillaceae</taxon>
        <taxon>Flectobacillus</taxon>
    </lineage>
</organism>
<dbReference type="EMBL" id="JASHID010000008">
    <property type="protein sequence ID" value="MDI9865241.1"/>
    <property type="molecule type" value="Genomic_DNA"/>
</dbReference>
<evidence type="ECO:0000256" key="1">
    <source>
        <dbReference type="ARBA" id="ARBA00001932"/>
    </source>
</evidence>
<dbReference type="Pfam" id="PF00875">
    <property type="entry name" value="DNA_photolyase"/>
    <property type="match status" value="1"/>
</dbReference>
<proteinExistence type="inferred from homology"/>
<evidence type="ECO:0000256" key="3">
    <source>
        <dbReference type="ARBA" id="ARBA00022630"/>
    </source>
</evidence>
<dbReference type="InterPro" id="IPR005101">
    <property type="entry name" value="Cryptochr/Photolyase_FAD-bd"/>
</dbReference>
<keyword evidence="3 5" id="KW-0285">Flavoprotein</keyword>
<comment type="similarity">
    <text evidence="5">Belongs to the DNA photolyase family.</text>
</comment>
<dbReference type="Gene3D" id="1.25.40.80">
    <property type="match status" value="1"/>
</dbReference>
<evidence type="ECO:0000259" key="6">
    <source>
        <dbReference type="PROSITE" id="PS51645"/>
    </source>
</evidence>
<comment type="cofactor">
    <cofactor evidence="1">
        <name>(6R)-5,10-methylene-5,6,7,8-tetrahydrofolate</name>
        <dbReference type="ChEBI" id="CHEBI:15636"/>
    </cofactor>
</comment>
<keyword evidence="5" id="KW-0157">Chromophore</keyword>
<dbReference type="SUPFAM" id="SSF48173">
    <property type="entry name" value="Cryptochrome/photolyase FAD-binding domain"/>
    <property type="match status" value="1"/>
</dbReference>
<dbReference type="InterPro" id="IPR014729">
    <property type="entry name" value="Rossmann-like_a/b/a_fold"/>
</dbReference>
<protein>
    <submittedName>
        <fullName evidence="7">Deoxyribodipyrimidine photo-lyase</fullName>
        <ecNumber evidence="7">4.1.99.3</ecNumber>
    </submittedName>
</protein>
<keyword evidence="4 5" id="KW-0274">FAD</keyword>
<comment type="caution">
    <text evidence="7">The sequence shown here is derived from an EMBL/GenBank/DDBJ whole genome shotgun (WGS) entry which is preliminary data.</text>
</comment>
<dbReference type="PANTHER" id="PTHR11455">
    <property type="entry name" value="CRYPTOCHROME"/>
    <property type="match status" value="1"/>
</dbReference>
<gene>
    <name evidence="7" type="ORF">QM480_12955</name>
</gene>
<feature type="domain" description="Photolyase/cryptochrome alpha/beta" evidence="6">
    <location>
        <begin position="33"/>
        <end position="165"/>
    </location>
</feature>
<evidence type="ECO:0000256" key="2">
    <source>
        <dbReference type="ARBA" id="ARBA00001974"/>
    </source>
</evidence>
<dbReference type="Proteomes" id="UP001236569">
    <property type="component" value="Unassembled WGS sequence"/>
</dbReference>
<dbReference type="SUPFAM" id="SSF52425">
    <property type="entry name" value="Cryptochrome/photolyase, N-terminal domain"/>
    <property type="match status" value="1"/>
</dbReference>
<sequence>MIYHRWVTALGDMPSAYHSLVNVKNETLFSMSSISVIWFKRDLRLLDHLPLQKAIEDGRPLLLLYIFEPSLIQDVHYNPRHWQFVWESLIDLQKRLFHINPNAKLWVVREEVLPFFREHLSSYPIHSLYSYQETGISLTFTRDKGLAKYLSTQSVTWHEYQCNGVKRGLKHREDWMKSWYAFMHEAQAMPDWSKATFSDIDLSGFEITNFQDICPNYSPAQPMQPGGESYAQKYMQSFWKERCRFYSKHISKPLEARKSCSRLSPYIAWGNLSIKQVYQESLQQSKKYPFLKNPLENFRSRLRWHCHFIQKFESDERIESENLNRGYDDLYFSDNYAHFEAWCNGQSGYPLIDACMRCLVSTGYLNFRMRAMLVSFLTHNLAYHWKPAALFLAQQFLDFEPGIHYPQIQMQAGVTGINTVRIYNPTKQAQDYDPEGIFIKQWVPELVNCPVALIHEPWKLTPMEQHLYQIEIGKTYPFPLMDIEKEHQKVKERIWGHKAKSEVKQHKKAILTKHAIPFQQKS</sequence>
<dbReference type="PANTHER" id="PTHR11455:SF9">
    <property type="entry name" value="CRYPTOCHROME CIRCADIAN CLOCK 5 ISOFORM X1"/>
    <property type="match status" value="1"/>
</dbReference>